<evidence type="ECO:0000256" key="3">
    <source>
        <dbReference type="ARBA" id="ARBA00007667"/>
    </source>
</evidence>
<dbReference type="InterPro" id="IPR011607">
    <property type="entry name" value="MGS-like_dom"/>
</dbReference>
<dbReference type="NCBIfam" id="NF002049">
    <property type="entry name" value="PRK00881.1"/>
    <property type="match status" value="1"/>
</dbReference>
<keyword evidence="7 10" id="KW-0511">Multifunctional enzyme</keyword>
<dbReference type="Pfam" id="PF02142">
    <property type="entry name" value="MGS"/>
    <property type="match status" value="1"/>
</dbReference>
<dbReference type="InterPro" id="IPR002695">
    <property type="entry name" value="PurH-like"/>
</dbReference>
<comment type="pathway">
    <text evidence="2 10">Purine metabolism; IMP biosynthesis via de novo pathway; 5-formamido-1-(5-phospho-D-ribosyl)imidazole-4-carboxamide from 5-amino-1-(5-phospho-D-ribosyl)imidazole-4-carboxamide (10-formyl THF route): step 1/1.</text>
</comment>
<dbReference type="GO" id="GO:0004643">
    <property type="term" value="F:phosphoribosylaminoimidazolecarboxamide formyltransferase activity"/>
    <property type="evidence" value="ECO:0007669"/>
    <property type="project" value="UniProtKB-UniRule"/>
</dbReference>
<dbReference type="CDD" id="cd01421">
    <property type="entry name" value="IMPCH"/>
    <property type="match status" value="1"/>
</dbReference>
<dbReference type="SUPFAM" id="SSF52335">
    <property type="entry name" value="Methylglyoxal synthase-like"/>
    <property type="match status" value="1"/>
</dbReference>
<comment type="pathway">
    <text evidence="1 10">Purine metabolism; IMP biosynthesis via de novo pathway; IMP from 5-formamido-1-(5-phospho-D-ribosyl)imidazole-4-carboxamide: step 1/1.</text>
</comment>
<dbReference type="GO" id="GO:0005829">
    <property type="term" value="C:cytosol"/>
    <property type="evidence" value="ECO:0007669"/>
    <property type="project" value="TreeGrafter"/>
</dbReference>
<evidence type="ECO:0000256" key="9">
    <source>
        <dbReference type="ARBA" id="ARBA00050687"/>
    </source>
</evidence>
<evidence type="ECO:0000256" key="1">
    <source>
        <dbReference type="ARBA" id="ARBA00004844"/>
    </source>
</evidence>
<comment type="catalytic activity">
    <reaction evidence="9 10">
        <text>IMP + H2O = 5-formamido-1-(5-phospho-D-ribosyl)imidazole-4-carboxamide</text>
        <dbReference type="Rhea" id="RHEA:18445"/>
        <dbReference type="ChEBI" id="CHEBI:15377"/>
        <dbReference type="ChEBI" id="CHEBI:58053"/>
        <dbReference type="ChEBI" id="CHEBI:58467"/>
        <dbReference type="EC" id="3.5.4.10"/>
    </reaction>
</comment>
<evidence type="ECO:0000256" key="4">
    <source>
        <dbReference type="ARBA" id="ARBA00022679"/>
    </source>
</evidence>
<comment type="catalytic activity">
    <reaction evidence="8 10">
        <text>(6R)-10-formyltetrahydrofolate + 5-amino-1-(5-phospho-beta-D-ribosyl)imidazole-4-carboxamide = 5-formamido-1-(5-phospho-D-ribosyl)imidazole-4-carboxamide + (6S)-5,6,7,8-tetrahydrofolate</text>
        <dbReference type="Rhea" id="RHEA:22192"/>
        <dbReference type="ChEBI" id="CHEBI:57453"/>
        <dbReference type="ChEBI" id="CHEBI:58467"/>
        <dbReference type="ChEBI" id="CHEBI:58475"/>
        <dbReference type="ChEBI" id="CHEBI:195366"/>
        <dbReference type="EC" id="2.1.2.3"/>
    </reaction>
</comment>
<dbReference type="PROSITE" id="PS51855">
    <property type="entry name" value="MGS"/>
    <property type="match status" value="1"/>
</dbReference>
<reference evidence="12 13" key="1">
    <citation type="submission" date="2018-12" db="EMBL/GenBank/DDBJ databases">
        <title>Genome sequence from the cellulolytic species, Caldicellulosiruptor changbaiensis.</title>
        <authorList>
            <person name="Blumer-Schuette S.E."/>
            <person name="Mendoza C."/>
        </authorList>
    </citation>
    <scope>NUCLEOTIDE SEQUENCE [LARGE SCALE GENOMIC DNA]</scope>
    <source>
        <strain evidence="12 13">CBS-Z</strain>
    </source>
</reference>
<proteinExistence type="inferred from homology"/>
<dbReference type="SUPFAM" id="SSF53927">
    <property type="entry name" value="Cytidine deaminase-like"/>
    <property type="match status" value="1"/>
</dbReference>
<dbReference type="UniPathway" id="UPA00074">
    <property type="reaction ID" value="UER00133"/>
</dbReference>
<evidence type="ECO:0000256" key="7">
    <source>
        <dbReference type="ARBA" id="ARBA00023268"/>
    </source>
</evidence>
<dbReference type="FunFam" id="3.40.50.1380:FF:000001">
    <property type="entry name" value="Bifunctional purine biosynthesis protein PurH"/>
    <property type="match status" value="1"/>
</dbReference>
<name>A0A3T0D5E7_9FIRM</name>
<evidence type="ECO:0000256" key="8">
    <source>
        <dbReference type="ARBA" id="ARBA00050488"/>
    </source>
</evidence>
<dbReference type="PIRSF" id="PIRSF000414">
    <property type="entry name" value="AICARFT_IMPCHas"/>
    <property type="match status" value="1"/>
</dbReference>
<dbReference type="PANTHER" id="PTHR11692">
    <property type="entry name" value="BIFUNCTIONAL PURINE BIOSYNTHESIS PROTEIN PURH"/>
    <property type="match status" value="1"/>
</dbReference>
<keyword evidence="5 10" id="KW-0658">Purine biosynthesis</keyword>
<dbReference type="InterPro" id="IPR036914">
    <property type="entry name" value="MGS-like_dom_sf"/>
</dbReference>
<evidence type="ECO:0000313" key="12">
    <source>
        <dbReference type="EMBL" id="AZT90264.1"/>
    </source>
</evidence>
<evidence type="ECO:0000256" key="2">
    <source>
        <dbReference type="ARBA" id="ARBA00004954"/>
    </source>
</evidence>
<dbReference type="RefSeq" id="WP_127351748.1">
    <property type="nucleotide sequence ID" value="NZ_CP034791.1"/>
</dbReference>
<evidence type="ECO:0000259" key="11">
    <source>
        <dbReference type="PROSITE" id="PS51855"/>
    </source>
</evidence>
<evidence type="ECO:0000256" key="5">
    <source>
        <dbReference type="ARBA" id="ARBA00022755"/>
    </source>
</evidence>
<dbReference type="PANTHER" id="PTHR11692:SF0">
    <property type="entry name" value="BIFUNCTIONAL PURINE BIOSYNTHESIS PROTEIN ATIC"/>
    <property type="match status" value="1"/>
</dbReference>
<dbReference type="EC" id="2.1.2.3" evidence="10"/>
<dbReference type="NCBIfam" id="TIGR00355">
    <property type="entry name" value="purH"/>
    <property type="match status" value="1"/>
</dbReference>
<keyword evidence="4 10" id="KW-0808">Transferase</keyword>
<dbReference type="Gene3D" id="3.40.140.20">
    <property type="match status" value="2"/>
</dbReference>
<sequence>MTKKAIISVYNKDGILEFAKELKNLGYEIISTGGTMKYLKENGVDVINISDVTNFPEILDGRVKTLHPNIHAGILAIKDNSEHVKTLNELYISPIDMVVVNLYPFKETIFRENVAFEDVIENIDIGGPTMLRAAAKNFKYTTVIIDPADYGLVLKEIKENGDVSFDTRFYLATKVFEYTSYYDSMIFNYFRFVRKDNSFPKQLTVPLEKAKQLRYGENPHQQASFYKITLPFIEKSNIVNAEQLHGKDLSYNNILDSDSAIELLKEFDEPTCIAIKHNNPCGVASGDNIFEAYKKVYNSDPVSIFGGIVAFNRKVDRQTAEELKKIFLEIVIAPDFDEDALSLLSTKKDLRILKLPTLDKENVYYDLKSVNGGMLVQEKDRKLLNEDYQVVTERRPTEKEIEDLIFAWKVVKHVKSNAIVIAKDKMTLGIGMGQTNRIWAVEHAISRSRFDLNGAVLASDAFFPFSDSVEAAGKAGVTAIIQPGGSIRDKESIDAANKYNIAMIFTGIRHFRH</sequence>
<dbReference type="KEGG" id="ccha:ELD05_06195"/>
<dbReference type="Gene3D" id="3.40.50.1380">
    <property type="entry name" value="Methylglyoxal synthase-like domain"/>
    <property type="match status" value="1"/>
</dbReference>
<evidence type="ECO:0000256" key="6">
    <source>
        <dbReference type="ARBA" id="ARBA00022801"/>
    </source>
</evidence>
<comment type="domain">
    <text evidence="10">The IMP cyclohydrolase activity resides in the N-terminal region.</text>
</comment>
<dbReference type="FunFam" id="3.40.140.20:FF:000002">
    <property type="entry name" value="Bifunctional purine biosynthesis protein PurH"/>
    <property type="match status" value="1"/>
</dbReference>
<evidence type="ECO:0000313" key="13">
    <source>
        <dbReference type="Proteomes" id="UP000282930"/>
    </source>
</evidence>
<dbReference type="SMART" id="SM00798">
    <property type="entry name" value="AICARFT_IMPCHas"/>
    <property type="match status" value="1"/>
</dbReference>
<dbReference type="EC" id="3.5.4.10" evidence="10"/>
<dbReference type="AlphaFoldDB" id="A0A3T0D5E7"/>
<gene>
    <name evidence="10 12" type="primary">purH</name>
    <name evidence="12" type="ORF">ELD05_06195</name>
</gene>
<keyword evidence="13" id="KW-1185">Reference proteome</keyword>
<comment type="similarity">
    <text evidence="3 10">Belongs to the PurH family.</text>
</comment>
<dbReference type="EMBL" id="CP034791">
    <property type="protein sequence ID" value="AZT90264.1"/>
    <property type="molecule type" value="Genomic_DNA"/>
</dbReference>
<dbReference type="Pfam" id="PF01808">
    <property type="entry name" value="AICARFT_IMPCHas"/>
    <property type="match status" value="1"/>
</dbReference>
<evidence type="ECO:0000256" key="10">
    <source>
        <dbReference type="HAMAP-Rule" id="MF_00139"/>
    </source>
</evidence>
<dbReference type="SMART" id="SM00851">
    <property type="entry name" value="MGS"/>
    <property type="match status" value="1"/>
</dbReference>
<accession>A0A3T0D5E7</accession>
<dbReference type="GO" id="GO:0006189">
    <property type="term" value="P:'de novo' IMP biosynthetic process"/>
    <property type="evidence" value="ECO:0007669"/>
    <property type="project" value="UniProtKB-UniRule"/>
</dbReference>
<dbReference type="Proteomes" id="UP000282930">
    <property type="component" value="Chromosome"/>
</dbReference>
<dbReference type="HAMAP" id="MF_00139">
    <property type="entry name" value="PurH"/>
    <property type="match status" value="1"/>
</dbReference>
<organism evidence="12 13">
    <name type="scientific">Caldicellulosiruptor changbaiensis</name>
    <dbReference type="NCBI Taxonomy" id="1222016"/>
    <lineage>
        <taxon>Bacteria</taxon>
        <taxon>Bacillati</taxon>
        <taxon>Bacillota</taxon>
        <taxon>Bacillota incertae sedis</taxon>
        <taxon>Caldicellulosiruptorales</taxon>
        <taxon>Caldicellulosiruptoraceae</taxon>
        <taxon>Caldicellulosiruptor</taxon>
    </lineage>
</organism>
<dbReference type="InterPro" id="IPR016193">
    <property type="entry name" value="Cytidine_deaminase-like"/>
</dbReference>
<dbReference type="FunFam" id="3.40.140.20:FF:000001">
    <property type="entry name" value="Bifunctional purine biosynthesis protein PurH"/>
    <property type="match status" value="1"/>
</dbReference>
<keyword evidence="6 10" id="KW-0378">Hydrolase</keyword>
<dbReference type="GO" id="GO:0003937">
    <property type="term" value="F:IMP cyclohydrolase activity"/>
    <property type="evidence" value="ECO:0007669"/>
    <property type="project" value="UniProtKB-UniRule"/>
</dbReference>
<protein>
    <recommendedName>
        <fullName evidence="10">Bifunctional purine biosynthesis protein PurH</fullName>
    </recommendedName>
    <domain>
        <recommendedName>
            <fullName evidence="10">Phosphoribosylaminoimidazolecarboxamide formyltransferase</fullName>
            <ecNumber evidence="10">2.1.2.3</ecNumber>
        </recommendedName>
        <alternativeName>
            <fullName evidence="10">AICAR transformylase</fullName>
        </alternativeName>
    </domain>
    <domain>
        <recommendedName>
            <fullName evidence="10">IMP cyclohydrolase</fullName>
            <ecNumber evidence="10">3.5.4.10</ecNumber>
        </recommendedName>
        <alternativeName>
            <fullName evidence="10">ATIC</fullName>
        </alternativeName>
        <alternativeName>
            <fullName evidence="10">IMP synthase</fullName>
        </alternativeName>
        <alternativeName>
            <fullName evidence="10">Inosinicase</fullName>
        </alternativeName>
    </domain>
</protein>
<dbReference type="InterPro" id="IPR024051">
    <property type="entry name" value="AICAR_Tfase_dup_dom_sf"/>
</dbReference>
<feature type="domain" description="MGS-like" evidence="11">
    <location>
        <begin position="1"/>
        <end position="145"/>
    </location>
</feature>